<evidence type="ECO:0000313" key="2">
    <source>
        <dbReference type="Proteomes" id="UP000692954"/>
    </source>
</evidence>
<dbReference type="AlphaFoldDB" id="A0A8S1NSV2"/>
<reference evidence="1" key="1">
    <citation type="submission" date="2021-01" db="EMBL/GenBank/DDBJ databases">
        <authorList>
            <consortium name="Genoscope - CEA"/>
            <person name="William W."/>
        </authorList>
    </citation>
    <scope>NUCLEOTIDE SEQUENCE</scope>
</reference>
<protein>
    <submittedName>
        <fullName evidence="1">Uncharacterized protein</fullName>
    </submittedName>
</protein>
<dbReference type="EMBL" id="CAJJDN010000062">
    <property type="protein sequence ID" value="CAD8094489.1"/>
    <property type="molecule type" value="Genomic_DNA"/>
</dbReference>
<keyword evidence="2" id="KW-1185">Reference proteome</keyword>
<name>A0A8S1NSV2_9CILI</name>
<gene>
    <name evidence="1" type="ORF">PSON_ATCC_30995.1.T0620228</name>
</gene>
<proteinExistence type="predicted"/>
<dbReference type="Proteomes" id="UP000692954">
    <property type="component" value="Unassembled WGS sequence"/>
</dbReference>
<evidence type="ECO:0000313" key="1">
    <source>
        <dbReference type="EMBL" id="CAD8094489.1"/>
    </source>
</evidence>
<organism evidence="1 2">
    <name type="scientific">Paramecium sonneborni</name>
    <dbReference type="NCBI Taxonomy" id="65129"/>
    <lineage>
        <taxon>Eukaryota</taxon>
        <taxon>Sar</taxon>
        <taxon>Alveolata</taxon>
        <taxon>Ciliophora</taxon>
        <taxon>Intramacronucleata</taxon>
        <taxon>Oligohymenophorea</taxon>
        <taxon>Peniculida</taxon>
        <taxon>Parameciidae</taxon>
        <taxon>Paramecium</taxon>
    </lineage>
</organism>
<accession>A0A8S1NSV2</accession>
<comment type="caution">
    <text evidence="1">The sequence shown here is derived from an EMBL/GenBank/DDBJ whole genome shotgun (WGS) entry which is preliminary data.</text>
</comment>
<sequence length="153" mass="18597">MIQMKIKMRISKRIVKLIQKKSKLKQTNLQIKIKRGRKTKKIQKLQNQMTLTFLGYYRVQQSDRLEEILQILFSDRIIQQLKIYKKTVFYCNRPHFILFVNLKKYLIKACFHYLILKGTKINFFVLQLNLNKNYFYQIIMSLLIINLDNVLFS</sequence>